<feature type="domain" description="A to I editase" evidence="1">
    <location>
        <begin position="27"/>
        <end position="363"/>
    </location>
</feature>
<evidence type="ECO:0000313" key="2">
    <source>
        <dbReference type="EMBL" id="KAL2086006.1"/>
    </source>
</evidence>
<name>A0ABD1JFT1_9TELE</name>
<dbReference type="Pfam" id="PF02137">
    <property type="entry name" value="A_deamin"/>
    <property type="match status" value="1"/>
</dbReference>
<dbReference type="PANTHER" id="PTHR10910">
    <property type="entry name" value="EUKARYOTE SPECIFIC DSRNA BINDING PROTEIN"/>
    <property type="match status" value="1"/>
</dbReference>
<protein>
    <recommendedName>
        <fullName evidence="1">A to I editase domain-containing protein</fullName>
    </recommendedName>
</protein>
<dbReference type="AlphaFoldDB" id="A0ABD1JFT1"/>
<evidence type="ECO:0000313" key="3">
    <source>
        <dbReference type="Proteomes" id="UP001591681"/>
    </source>
</evidence>
<gene>
    <name evidence="2" type="ORF">ACEWY4_019326</name>
</gene>
<dbReference type="PROSITE" id="PS50141">
    <property type="entry name" value="A_DEAMIN_EDITASE"/>
    <property type="match status" value="1"/>
</dbReference>
<dbReference type="InterPro" id="IPR002466">
    <property type="entry name" value="A_deamin"/>
</dbReference>
<organism evidence="2 3">
    <name type="scientific">Coilia grayii</name>
    <name type="common">Gray's grenadier anchovy</name>
    <dbReference type="NCBI Taxonomy" id="363190"/>
    <lineage>
        <taxon>Eukaryota</taxon>
        <taxon>Metazoa</taxon>
        <taxon>Chordata</taxon>
        <taxon>Craniata</taxon>
        <taxon>Vertebrata</taxon>
        <taxon>Euteleostomi</taxon>
        <taxon>Actinopterygii</taxon>
        <taxon>Neopterygii</taxon>
        <taxon>Teleostei</taxon>
        <taxon>Clupei</taxon>
        <taxon>Clupeiformes</taxon>
        <taxon>Clupeoidei</taxon>
        <taxon>Engraulidae</taxon>
        <taxon>Coilinae</taxon>
        <taxon>Coilia</taxon>
    </lineage>
</organism>
<evidence type="ECO:0000259" key="1">
    <source>
        <dbReference type="PROSITE" id="PS50141"/>
    </source>
</evidence>
<reference evidence="2 3" key="1">
    <citation type="submission" date="2024-09" db="EMBL/GenBank/DDBJ databases">
        <title>A chromosome-level genome assembly of Gray's grenadier anchovy, Coilia grayii.</title>
        <authorList>
            <person name="Fu Z."/>
        </authorList>
    </citation>
    <scope>NUCLEOTIDE SEQUENCE [LARGE SCALE GENOMIC DNA]</scope>
    <source>
        <strain evidence="2">G4</strain>
        <tissue evidence="2">Muscle</tissue>
    </source>
</reference>
<sequence>MLHLACRVREEEDTDASLDLRQAQVVALSTGTKCINGEYMSDQGLVVNDCHAEIIVRRALICFLYSQLELYNSQRKEDWESSIFMRHKQSGFRLRENIFFHMYISTSPCGDARINSPYESSSHLPGRQPLVKRLHTHLRTKIEAGEGTLPLRSRAPVQTWDGVLQGERLITMSCTDKITRWNVLGLQGALLSHLVEPVYLHSLTVGSLRHTGHFSRVLSQRLERLGGLPTPYRRNQPLLSGLSSSECRQAGKSPCVSVNWTAGDMQLEVLNASTGKRKDSGAPSRLCKHTLFTRWARLCRRLNVCTSSSLPGGHGNDSQSGLLYCEAKRAACRYQTVKQHWFRSLQETGLGTWVRKPPEQEQFLPSV</sequence>
<dbReference type="SMART" id="SM00552">
    <property type="entry name" value="ADEAMc"/>
    <property type="match status" value="1"/>
</dbReference>
<dbReference type="Proteomes" id="UP001591681">
    <property type="component" value="Unassembled WGS sequence"/>
</dbReference>
<keyword evidence="3" id="KW-1185">Reference proteome</keyword>
<comment type="caution">
    <text evidence="2">The sequence shown here is derived from an EMBL/GenBank/DDBJ whole genome shotgun (WGS) entry which is preliminary data.</text>
</comment>
<dbReference type="PANTHER" id="PTHR10910:SF17">
    <property type="entry name" value="DOUBLE-STRANDED RNA-SPECIFIC EDITASE B2"/>
    <property type="match status" value="1"/>
</dbReference>
<dbReference type="EMBL" id="JBHFQA010000016">
    <property type="protein sequence ID" value="KAL2086006.1"/>
    <property type="molecule type" value="Genomic_DNA"/>
</dbReference>
<proteinExistence type="predicted"/>
<accession>A0ABD1JFT1</accession>